<evidence type="ECO:0000313" key="9">
    <source>
        <dbReference type="EMBL" id="CAN95184.1"/>
    </source>
</evidence>
<dbReference type="PANTHER" id="PTHR38050:SF2">
    <property type="entry name" value="FERULOYL ESTERASE C-RELATED"/>
    <property type="match status" value="1"/>
</dbReference>
<comment type="subcellular location">
    <subcellularLocation>
        <location evidence="1">Secreted</location>
    </subcellularLocation>
</comment>
<dbReference type="STRING" id="448385.sce5021"/>
<dbReference type="HOGENOM" id="CLU_027551_4_1_7"/>
<evidence type="ECO:0000256" key="5">
    <source>
        <dbReference type="ARBA" id="ARBA00022801"/>
    </source>
</evidence>
<dbReference type="AlphaFoldDB" id="A9FL67"/>
<evidence type="ECO:0000256" key="6">
    <source>
        <dbReference type="ARBA" id="ARBA00023277"/>
    </source>
</evidence>
<feature type="domain" description="Phospholipase/carboxylesterase/thioesterase" evidence="8">
    <location>
        <begin position="145"/>
        <end position="223"/>
    </location>
</feature>
<dbReference type="InterPro" id="IPR003140">
    <property type="entry name" value="PLipase/COase/thioEstase"/>
</dbReference>
<dbReference type="InterPro" id="IPR043595">
    <property type="entry name" value="FaeB/C/D"/>
</dbReference>
<evidence type="ECO:0000256" key="4">
    <source>
        <dbReference type="ARBA" id="ARBA00022729"/>
    </source>
</evidence>
<reference evidence="9 10" key="1">
    <citation type="journal article" date="2007" name="Nat. Biotechnol.">
        <title>Complete genome sequence of the myxobacterium Sorangium cellulosum.</title>
        <authorList>
            <person name="Schneiker S."/>
            <person name="Perlova O."/>
            <person name="Kaiser O."/>
            <person name="Gerth K."/>
            <person name="Alici A."/>
            <person name="Altmeyer M.O."/>
            <person name="Bartels D."/>
            <person name="Bekel T."/>
            <person name="Beyer S."/>
            <person name="Bode E."/>
            <person name="Bode H.B."/>
            <person name="Bolten C.J."/>
            <person name="Choudhuri J.V."/>
            <person name="Doss S."/>
            <person name="Elnakady Y.A."/>
            <person name="Frank B."/>
            <person name="Gaigalat L."/>
            <person name="Goesmann A."/>
            <person name="Groeger C."/>
            <person name="Gross F."/>
            <person name="Jelsbak L."/>
            <person name="Jelsbak L."/>
            <person name="Kalinowski J."/>
            <person name="Kegler C."/>
            <person name="Knauber T."/>
            <person name="Konietzny S."/>
            <person name="Kopp M."/>
            <person name="Krause L."/>
            <person name="Krug D."/>
            <person name="Linke B."/>
            <person name="Mahmud T."/>
            <person name="Martinez-Arias R."/>
            <person name="McHardy A.C."/>
            <person name="Merai M."/>
            <person name="Meyer F."/>
            <person name="Mormann S."/>
            <person name="Munoz-Dorado J."/>
            <person name="Perez J."/>
            <person name="Pradella S."/>
            <person name="Rachid S."/>
            <person name="Raddatz G."/>
            <person name="Rosenau F."/>
            <person name="Rueckert C."/>
            <person name="Sasse F."/>
            <person name="Scharfe M."/>
            <person name="Schuster S.C."/>
            <person name="Suen G."/>
            <person name="Treuner-Lange A."/>
            <person name="Velicer G.J."/>
            <person name="Vorholter F.-J."/>
            <person name="Weissman K.J."/>
            <person name="Welch R.D."/>
            <person name="Wenzel S.C."/>
            <person name="Whitworth D.E."/>
            <person name="Wilhelm S."/>
            <person name="Wittmann C."/>
            <person name="Bloecker H."/>
            <person name="Puehler A."/>
            <person name="Mueller R."/>
        </authorList>
    </citation>
    <scope>NUCLEOTIDE SEQUENCE [LARGE SCALE GENOMIC DNA]</scope>
    <source>
        <strain evidence="10">So ce56</strain>
    </source>
</reference>
<evidence type="ECO:0000313" key="10">
    <source>
        <dbReference type="Proteomes" id="UP000002139"/>
    </source>
</evidence>
<proteinExistence type="predicted"/>
<dbReference type="BioCyc" id="SCEL448385:SCE_RS25780-MONOMER"/>
<dbReference type="GO" id="GO:0005576">
    <property type="term" value="C:extracellular region"/>
    <property type="evidence" value="ECO:0007669"/>
    <property type="project" value="UniProtKB-SubCell"/>
</dbReference>
<organism evidence="9 10">
    <name type="scientific">Sorangium cellulosum (strain So ce56)</name>
    <name type="common">Polyangium cellulosum (strain So ce56)</name>
    <dbReference type="NCBI Taxonomy" id="448385"/>
    <lineage>
        <taxon>Bacteria</taxon>
        <taxon>Pseudomonadati</taxon>
        <taxon>Myxococcota</taxon>
        <taxon>Polyangia</taxon>
        <taxon>Polyangiales</taxon>
        <taxon>Polyangiaceae</taxon>
        <taxon>Sorangium</taxon>
    </lineage>
</organism>
<dbReference type="KEGG" id="scl:sce5021"/>
<dbReference type="RefSeq" id="WP_012237653.1">
    <property type="nucleotide sequence ID" value="NC_010162.1"/>
</dbReference>
<keyword evidence="6" id="KW-0119">Carbohydrate metabolism</keyword>
<name>A9FL67_SORC5</name>
<dbReference type="GO" id="GO:0045493">
    <property type="term" value="P:xylan catabolic process"/>
    <property type="evidence" value="ECO:0007669"/>
    <property type="project" value="UniProtKB-KW"/>
</dbReference>
<dbReference type="EMBL" id="AM746676">
    <property type="protein sequence ID" value="CAN95184.1"/>
    <property type="molecule type" value="Genomic_DNA"/>
</dbReference>
<evidence type="ECO:0000256" key="7">
    <source>
        <dbReference type="ARBA" id="ARBA00023326"/>
    </source>
</evidence>
<dbReference type="InterPro" id="IPR029058">
    <property type="entry name" value="AB_hydrolase_fold"/>
</dbReference>
<dbReference type="PROSITE" id="PS51257">
    <property type="entry name" value="PROKAR_LIPOPROTEIN"/>
    <property type="match status" value="1"/>
</dbReference>
<evidence type="ECO:0000259" key="8">
    <source>
        <dbReference type="Pfam" id="PF02230"/>
    </source>
</evidence>
<sequence>MDPIERTKGSSLMVAAAVLAGCGSPEPLGTAAERAVAGEQGSARGPSPAGDIWIHVASGGRDRAALLHVPSSLQNKKKRAPLVLDFHHFNGTPEREAALSGLSALADERRLLVAYPAGIGGTWNAGLCCGQAWNEGVDDVAFTRDLIDAISAEHSVDPSRIFVTGMSNGALMAHRLGCELADRIAAIAPIAGVLHVPPETCEPVRPISVLHVHGTKDSVIPYGGGPGQVPVPVPGILEFISVAQSLAIWRHRDGCSDVSHRTYAHGDTTCRAWSICADEVEVEHCAVEGGGHTWPGGGDLPPVFGEKSETFHASERLLDFFEEHPM</sequence>
<keyword evidence="4" id="KW-0732">Signal</keyword>
<dbReference type="Pfam" id="PF02230">
    <property type="entry name" value="Abhydrolase_2"/>
    <property type="match status" value="1"/>
</dbReference>
<keyword evidence="3" id="KW-0858">Xylan degradation</keyword>
<dbReference type="eggNOG" id="COG3509">
    <property type="taxonomic scope" value="Bacteria"/>
</dbReference>
<dbReference type="SUPFAM" id="SSF53474">
    <property type="entry name" value="alpha/beta-Hydrolases"/>
    <property type="match status" value="1"/>
</dbReference>
<dbReference type="Gene3D" id="3.40.50.1820">
    <property type="entry name" value="alpha/beta hydrolase"/>
    <property type="match status" value="1"/>
</dbReference>
<dbReference type="GO" id="GO:0030600">
    <property type="term" value="F:feruloyl esterase activity"/>
    <property type="evidence" value="ECO:0007669"/>
    <property type="project" value="InterPro"/>
</dbReference>
<evidence type="ECO:0000256" key="1">
    <source>
        <dbReference type="ARBA" id="ARBA00004613"/>
    </source>
</evidence>
<protein>
    <submittedName>
        <fullName evidence="9">Hydrolase</fullName>
        <ecNumber evidence="9">3.1.-.-</ecNumber>
    </submittedName>
</protein>
<keyword evidence="10" id="KW-1185">Reference proteome</keyword>
<evidence type="ECO:0000256" key="2">
    <source>
        <dbReference type="ARBA" id="ARBA00022525"/>
    </source>
</evidence>
<keyword evidence="5 9" id="KW-0378">Hydrolase</keyword>
<gene>
    <name evidence="9" type="ordered locus">sce5021</name>
</gene>
<keyword evidence="2" id="KW-0964">Secreted</keyword>
<dbReference type="Proteomes" id="UP000002139">
    <property type="component" value="Chromosome"/>
</dbReference>
<keyword evidence="7" id="KW-0624">Polysaccharide degradation</keyword>
<evidence type="ECO:0000256" key="3">
    <source>
        <dbReference type="ARBA" id="ARBA00022651"/>
    </source>
</evidence>
<dbReference type="EC" id="3.1.-.-" evidence="9"/>
<dbReference type="PANTHER" id="PTHR38050">
    <property type="match status" value="1"/>
</dbReference>
<accession>A9FL67</accession>